<proteinExistence type="predicted"/>
<feature type="compositionally biased region" description="Low complexity" evidence="1">
    <location>
        <begin position="61"/>
        <end position="73"/>
    </location>
</feature>
<feature type="transmembrane region" description="Helical" evidence="2">
    <location>
        <begin position="208"/>
        <end position="227"/>
    </location>
</feature>
<organism evidence="3">
    <name type="scientific">Anopheles atroparvus</name>
    <name type="common">European mosquito</name>
    <dbReference type="NCBI Taxonomy" id="41427"/>
    <lineage>
        <taxon>Eukaryota</taxon>
        <taxon>Metazoa</taxon>
        <taxon>Ecdysozoa</taxon>
        <taxon>Arthropoda</taxon>
        <taxon>Hexapoda</taxon>
        <taxon>Insecta</taxon>
        <taxon>Pterygota</taxon>
        <taxon>Neoptera</taxon>
        <taxon>Endopterygota</taxon>
        <taxon>Diptera</taxon>
        <taxon>Nematocera</taxon>
        <taxon>Culicoidea</taxon>
        <taxon>Culicidae</taxon>
        <taxon>Anophelinae</taxon>
        <taxon>Anopheles</taxon>
    </lineage>
</organism>
<keyword evidence="2" id="KW-0812">Transmembrane</keyword>
<accession>A0A182IUI5</accession>
<keyword evidence="2" id="KW-1133">Transmembrane helix</keyword>
<dbReference type="EnsemblMetazoa" id="AATE005743-RA">
    <property type="protein sequence ID" value="AATE005743-PA.1"/>
    <property type="gene ID" value="AATE005743"/>
</dbReference>
<keyword evidence="2" id="KW-0472">Membrane</keyword>
<evidence type="ECO:0000256" key="2">
    <source>
        <dbReference type="SAM" id="Phobius"/>
    </source>
</evidence>
<sequence>MIAPGDALRFTTRWFTTAGAGLVGGWKNQFHENLLPATHLHHCHARLRAARVKTGWKTPLKPGSKPSGGSPSPQTATARGQQFRPIPWINSGAIVISMLDGGYRMDLVTTTAHASSITNSVRGAAAGAGAPGQCLACGARNSAHGGVYRPDLECMSHAVVRANFPNSHGSGDFSAERALHLDAVTAWPVSGAARKRASGAPQPSMPTVFMGGIIYLLLLRLLVLLVGQV</sequence>
<name>A0A182IUI5_ANOAO</name>
<evidence type="ECO:0000256" key="1">
    <source>
        <dbReference type="SAM" id="MobiDB-lite"/>
    </source>
</evidence>
<reference evidence="3" key="1">
    <citation type="submission" date="2022-08" db="UniProtKB">
        <authorList>
            <consortium name="EnsemblMetazoa"/>
        </authorList>
    </citation>
    <scope>IDENTIFICATION</scope>
    <source>
        <strain evidence="3">EBRO</strain>
    </source>
</reference>
<feature type="region of interest" description="Disordered" evidence="1">
    <location>
        <begin position="54"/>
        <end position="82"/>
    </location>
</feature>
<dbReference type="AlphaFoldDB" id="A0A182IUI5"/>
<protein>
    <submittedName>
        <fullName evidence="3">Uncharacterized protein</fullName>
    </submittedName>
</protein>
<evidence type="ECO:0000313" key="3">
    <source>
        <dbReference type="EnsemblMetazoa" id="AATE005743-PA.1"/>
    </source>
</evidence>
<dbReference type="VEuPathDB" id="VectorBase:AATE005743"/>